<organism evidence="1 2">
    <name type="scientific">Cuscuta campestris</name>
    <dbReference type="NCBI Taxonomy" id="132261"/>
    <lineage>
        <taxon>Eukaryota</taxon>
        <taxon>Viridiplantae</taxon>
        <taxon>Streptophyta</taxon>
        <taxon>Embryophyta</taxon>
        <taxon>Tracheophyta</taxon>
        <taxon>Spermatophyta</taxon>
        <taxon>Magnoliopsida</taxon>
        <taxon>eudicotyledons</taxon>
        <taxon>Gunneridae</taxon>
        <taxon>Pentapetalae</taxon>
        <taxon>asterids</taxon>
        <taxon>lamiids</taxon>
        <taxon>Solanales</taxon>
        <taxon>Convolvulaceae</taxon>
        <taxon>Cuscuteae</taxon>
        <taxon>Cuscuta</taxon>
        <taxon>Cuscuta subgen. Grammica</taxon>
        <taxon>Cuscuta sect. Cleistogrammica</taxon>
    </lineage>
</organism>
<reference evidence="1 2" key="1">
    <citation type="submission" date="2018-04" db="EMBL/GenBank/DDBJ databases">
        <authorList>
            <person name="Vogel A."/>
        </authorList>
    </citation>
    <scope>NUCLEOTIDE SEQUENCE [LARGE SCALE GENOMIC DNA]</scope>
</reference>
<keyword evidence="2" id="KW-1185">Reference proteome</keyword>
<dbReference type="AlphaFoldDB" id="A0A484NPD9"/>
<name>A0A484NPD9_9ASTE</name>
<protein>
    <submittedName>
        <fullName evidence="1">Uncharacterized protein</fullName>
    </submittedName>
</protein>
<sequence length="71" mass="8243">MSRVLDVGSYTSGQWHTVGKKLSNLSCLIVIYYILLQQCLQRPLPSKLLQKKCMIRTVNQMNLQIKDYLDI</sequence>
<dbReference type="Proteomes" id="UP000595140">
    <property type="component" value="Unassembled WGS sequence"/>
</dbReference>
<gene>
    <name evidence="1" type="ORF">CCAM_LOCUS44846</name>
</gene>
<proteinExistence type="predicted"/>
<evidence type="ECO:0000313" key="1">
    <source>
        <dbReference type="EMBL" id="VFR03071.1"/>
    </source>
</evidence>
<dbReference type="EMBL" id="OOIL02006852">
    <property type="protein sequence ID" value="VFR03071.1"/>
    <property type="molecule type" value="Genomic_DNA"/>
</dbReference>
<accession>A0A484NPD9</accession>
<evidence type="ECO:0000313" key="2">
    <source>
        <dbReference type="Proteomes" id="UP000595140"/>
    </source>
</evidence>